<dbReference type="InterPro" id="IPR011006">
    <property type="entry name" value="CheY-like_superfamily"/>
</dbReference>
<keyword evidence="2" id="KW-0902">Two-component regulatory system</keyword>
<organism evidence="5 6">
    <name type="scientific">Ancylomarina euxinus</name>
    <dbReference type="NCBI Taxonomy" id="2283627"/>
    <lineage>
        <taxon>Bacteria</taxon>
        <taxon>Pseudomonadati</taxon>
        <taxon>Bacteroidota</taxon>
        <taxon>Bacteroidia</taxon>
        <taxon>Marinilabiliales</taxon>
        <taxon>Marinifilaceae</taxon>
        <taxon>Ancylomarina</taxon>
    </lineage>
</organism>
<feature type="domain" description="Response regulatory" evidence="4">
    <location>
        <begin position="9"/>
        <end position="125"/>
    </location>
</feature>
<gene>
    <name evidence="5" type="ORF">DWB61_00105</name>
</gene>
<dbReference type="RefSeq" id="WP_125028716.1">
    <property type="nucleotide sequence ID" value="NZ_JAPXVP010000001.1"/>
</dbReference>
<dbReference type="PROSITE" id="PS50110">
    <property type="entry name" value="RESPONSE_REGULATORY"/>
    <property type="match status" value="1"/>
</dbReference>
<dbReference type="SUPFAM" id="SSF52172">
    <property type="entry name" value="CheY-like"/>
    <property type="match status" value="1"/>
</dbReference>
<dbReference type="GO" id="GO:0000160">
    <property type="term" value="P:phosphorelay signal transduction system"/>
    <property type="evidence" value="ECO:0007669"/>
    <property type="project" value="UniProtKB-KW"/>
</dbReference>
<sequence>MSWENRNFRLLLVEDNKLNQIVVKFSLKRFGYEIVTANNGIEAIEEFNQGEFDFILMDVMMPEMDGLEATEHIRKLEKGKDIPIIALTADVITATANKCKDSGMSAHMSKPFDVEKLFEILESLNL</sequence>
<dbReference type="SMART" id="SM00448">
    <property type="entry name" value="REC"/>
    <property type="match status" value="1"/>
</dbReference>
<proteinExistence type="predicted"/>
<dbReference type="Pfam" id="PF00072">
    <property type="entry name" value="Response_reg"/>
    <property type="match status" value="1"/>
</dbReference>
<dbReference type="AlphaFoldDB" id="A0A425Y7E7"/>
<feature type="modified residue" description="4-aspartylphosphate" evidence="3">
    <location>
        <position position="58"/>
    </location>
</feature>
<keyword evidence="6" id="KW-1185">Reference proteome</keyword>
<accession>A0A425Y7E7</accession>
<dbReference type="InterPro" id="IPR001789">
    <property type="entry name" value="Sig_transdc_resp-reg_receiver"/>
</dbReference>
<protein>
    <submittedName>
        <fullName evidence="5">Response regulator</fullName>
    </submittedName>
</protein>
<evidence type="ECO:0000256" key="2">
    <source>
        <dbReference type="ARBA" id="ARBA00023012"/>
    </source>
</evidence>
<name>A0A425Y7E7_9BACT</name>
<dbReference type="EMBL" id="QQWG01000001">
    <property type="protein sequence ID" value="RRG24459.1"/>
    <property type="molecule type" value="Genomic_DNA"/>
</dbReference>
<dbReference type="Gene3D" id="3.40.50.2300">
    <property type="match status" value="1"/>
</dbReference>
<keyword evidence="1 3" id="KW-0597">Phosphoprotein</keyword>
<reference evidence="5 6" key="1">
    <citation type="submission" date="2018-07" db="EMBL/GenBank/DDBJ databases">
        <title>Draft genome sequence of Ancylomarina sp. M1P.</title>
        <authorList>
            <person name="Yadav S."/>
            <person name="Villanueva L."/>
            <person name="Damste J.S.S."/>
        </authorList>
    </citation>
    <scope>NUCLEOTIDE SEQUENCE [LARGE SCALE GENOMIC DNA]</scope>
    <source>
        <strain evidence="5 6">M1P</strain>
    </source>
</reference>
<dbReference type="PANTHER" id="PTHR45339:SF1">
    <property type="entry name" value="HYBRID SIGNAL TRANSDUCTION HISTIDINE KINASE J"/>
    <property type="match status" value="1"/>
</dbReference>
<evidence type="ECO:0000256" key="3">
    <source>
        <dbReference type="PROSITE-ProRule" id="PRU00169"/>
    </source>
</evidence>
<dbReference type="CDD" id="cd17546">
    <property type="entry name" value="REC_hyHK_CKI1_RcsC-like"/>
    <property type="match status" value="1"/>
</dbReference>
<evidence type="ECO:0000259" key="4">
    <source>
        <dbReference type="PROSITE" id="PS50110"/>
    </source>
</evidence>
<dbReference type="PANTHER" id="PTHR45339">
    <property type="entry name" value="HYBRID SIGNAL TRANSDUCTION HISTIDINE KINASE J"/>
    <property type="match status" value="1"/>
</dbReference>
<evidence type="ECO:0000313" key="5">
    <source>
        <dbReference type="EMBL" id="RRG24459.1"/>
    </source>
</evidence>
<dbReference type="OrthoDB" id="9796457at2"/>
<evidence type="ECO:0000256" key="1">
    <source>
        <dbReference type="ARBA" id="ARBA00022553"/>
    </source>
</evidence>
<comment type="caution">
    <text evidence="5">The sequence shown here is derived from an EMBL/GenBank/DDBJ whole genome shotgun (WGS) entry which is preliminary data.</text>
</comment>
<evidence type="ECO:0000313" key="6">
    <source>
        <dbReference type="Proteomes" id="UP000285794"/>
    </source>
</evidence>
<dbReference type="Proteomes" id="UP000285794">
    <property type="component" value="Unassembled WGS sequence"/>
</dbReference>